<gene>
    <name evidence="9" type="ORF">ACFSR1_08560</name>
</gene>
<dbReference type="RefSeq" id="WP_378291561.1">
    <property type="nucleotide sequence ID" value="NZ_JBHULE010000019.1"/>
</dbReference>
<dbReference type="SMART" id="SM00387">
    <property type="entry name" value="HATPase_c"/>
    <property type="match status" value="1"/>
</dbReference>
<proteinExistence type="predicted"/>
<dbReference type="InterPro" id="IPR004358">
    <property type="entry name" value="Sig_transdc_His_kin-like_C"/>
</dbReference>
<dbReference type="Proteomes" id="UP001597319">
    <property type="component" value="Unassembled WGS sequence"/>
</dbReference>
<evidence type="ECO:0000256" key="3">
    <source>
        <dbReference type="ARBA" id="ARBA00022553"/>
    </source>
</evidence>
<dbReference type="Pfam" id="PF13424">
    <property type="entry name" value="TPR_12"/>
    <property type="match status" value="1"/>
</dbReference>
<dbReference type="PANTHER" id="PTHR43547">
    <property type="entry name" value="TWO-COMPONENT HISTIDINE KINASE"/>
    <property type="match status" value="1"/>
</dbReference>
<dbReference type="PRINTS" id="PR00344">
    <property type="entry name" value="BCTRLSENSOR"/>
</dbReference>
<keyword evidence="6" id="KW-1133">Transmembrane helix</keyword>
<keyword evidence="5" id="KW-0175">Coiled coil</keyword>
<feature type="transmembrane region" description="Helical" evidence="6">
    <location>
        <begin position="398"/>
        <end position="418"/>
    </location>
</feature>
<dbReference type="InterPro" id="IPR019734">
    <property type="entry name" value="TPR_rpt"/>
</dbReference>
<dbReference type="SUPFAM" id="SSF47384">
    <property type="entry name" value="Homodimeric domain of signal transducing histidine kinase"/>
    <property type="match status" value="1"/>
</dbReference>
<sequence length="658" mass="75859">MKKTTLILSLLMLLSYCGYSQQKSLDSILPFIKIEKDSVVFDTAMKYFENIWRQGEFEVALSYEPNLLSISNRIRYNKGIGNVYQHIGNIHNMTQQHIKAFHNYDKAATYFRIANHQRGLAIIHNNKSTIEQGRGNSEQAIHHILEANLYFERTNDSIVLSSTYNNLANIYSDIDKYELAEEYYQKSIALKKKFRPEKLGSALNNLSLIYIAQGKIDEAKELVNEALEISKKKNHSLDKAMAYNRLANLFMENKEYEKSKKYYDSSYCNAVQAKNFRVASNVKQQLGFIETKLKNYDEAEELLTDARKELLKLDIPPLLLTNYRYAASLDSARNNFASAFLWQKKYQELADQNSSEETSEKIKQAETRFKSELEQLKLLEAQKKTELQTKEELYRYRIFTFISLGVSVLIFVFLIFIIKTRKERKRYIKELNESNQAKNKLFSIISHDLKNEIHGLDGTLHLLKEDAISTEEFQEIIPLLANKTHQTSIMLNNLLNWSKSQMKELNAKPTEFNIKDVINSKFNFFEPKAELKDIKLKNQLDSTMVFADKDMFSIVSQNLIANAIKFCKPGDSITLHSEEKEEHYEICFQDTGVGIPEEHLGKLFAEDTFTTEGTQKETGTGLGLRICKELIELNKGEIKVKSILGEGSTFCITLPKAS</sequence>
<evidence type="ECO:0000256" key="5">
    <source>
        <dbReference type="SAM" id="Coils"/>
    </source>
</evidence>
<keyword evidence="7" id="KW-0732">Signal</keyword>
<feature type="repeat" description="TPR" evidence="4">
    <location>
        <begin position="161"/>
        <end position="194"/>
    </location>
</feature>
<dbReference type="SUPFAM" id="SSF48452">
    <property type="entry name" value="TPR-like"/>
    <property type="match status" value="2"/>
</dbReference>
<keyword evidence="10" id="KW-1185">Reference proteome</keyword>
<dbReference type="PROSITE" id="PS50109">
    <property type="entry name" value="HIS_KIN"/>
    <property type="match status" value="1"/>
</dbReference>
<evidence type="ECO:0000256" key="4">
    <source>
        <dbReference type="PROSITE-ProRule" id="PRU00339"/>
    </source>
</evidence>
<evidence type="ECO:0000256" key="1">
    <source>
        <dbReference type="ARBA" id="ARBA00000085"/>
    </source>
</evidence>
<dbReference type="Gene3D" id="3.30.565.10">
    <property type="entry name" value="Histidine kinase-like ATPase, C-terminal domain"/>
    <property type="match status" value="1"/>
</dbReference>
<organism evidence="9 10">
    <name type="scientific">Aquimarina rubra</name>
    <dbReference type="NCBI Taxonomy" id="1920033"/>
    <lineage>
        <taxon>Bacteria</taxon>
        <taxon>Pseudomonadati</taxon>
        <taxon>Bacteroidota</taxon>
        <taxon>Flavobacteriia</taxon>
        <taxon>Flavobacteriales</taxon>
        <taxon>Flavobacteriaceae</taxon>
        <taxon>Aquimarina</taxon>
    </lineage>
</organism>
<dbReference type="SUPFAM" id="SSF55874">
    <property type="entry name" value="ATPase domain of HSP90 chaperone/DNA topoisomerase II/histidine kinase"/>
    <property type="match status" value="1"/>
</dbReference>
<dbReference type="PROSITE" id="PS50005">
    <property type="entry name" value="TPR"/>
    <property type="match status" value="2"/>
</dbReference>
<keyword evidence="6" id="KW-0812">Transmembrane</keyword>
<dbReference type="CDD" id="cd00082">
    <property type="entry name" value="HisKA"/>
    <property type="match status" value="1"/>
</dbReference>
<evidence type="ECO:0000256" key="7">
    <source>
        <dbReference type="SAM" id="SignalP"/>
    </source>
</evidence>
<keyword evidence="6" id="KW-0472">Membrane</keyword>
<feature type="signal peptide" evidence="7">
    <location>
        <begin position="1"/>
        <end position="20"/>
    </location>
</feature>
<dbReference type="Pfam" id="PF02518">
    <property type="entry name" value="HATPase_c"/>
    <property type="match status" value="1"/>
</dbReference>
<evidence type="ECO:0000256" key="6">
    <source>
        <dbReference type="SAM" id="Phobius"/>
    </source>
</evidence>
<dbReference type="SMART" id="SM00388">
    <property type="entry name" value="HisKA"/>
    <property type="match status" value="1"/>
</dbReference>
<dbReference type="InterPro" id="IPR036890">
    <property type="entry name" value="HATPase_C_sf"/>
</dbReference>
<comment type="caution">
    <text evidence="9">The sequence shown here is derived from an EMBL/GenBank/DDBJ whole genome shotgun (WGS) entry which is preliminary data.</text>
</comment>
<dbReference type="EC" id="2.7.13.3" evidence="2"/>
<protein>
    <recommendedName>
        <fullName evidence="2">histidine kinase</fullName>
        <ecNumber evidence="2">2.7.13.3</ecNumber>
    </recommendedName>
</protein>
<dbReference type="InterPro" id="IPR011990">
    <property type="entry name" value="TPR-like_helical_dom_sf"/>
</dbReference>
<evidence type="ECO:0000256" key="2">
    <source>
        <dbReference type="ARBA" id="ARBA00012438"/>
    </source>
</evidence>
<evidence type="ECO:0000259" key="8">
    <source>
        <dbReference type="PROSITE" id="PS50109"/>
    </source>
</evidence>
<dbReference type="SMART" id="SM00028">
    <property type="entry name" value="TPR"/>
    <property type="match status" value="5"/>
</dbReference>
<name>A0ABW5LCW2_9FLAO</name>
<reference evidence="10" key="1">
    <citation type="journal article" date="2019" name="Int. J. Syst. Evol. Microbiol.">
        <title>The Global Catalogue of Microorganisms (GCM) 10K type strain sequencing project: providing services to taxonomists for standard genome sequencing and annotation.</title>
        <authorList>
            <consortium name="The Broad Institute Genomics Platform"/>
            <consortium name="The Broad Institute Genome Sequencing Center for Infectious Disease"/>
            <person name="Wu L."/>
            <person name="Ma J."/>
        </authorList>
    </citation>
    <scope>NUCLEOTIDE SEQUENCE [LARGE SCALE GENOMIC DNA]</scope>
    <source>
        <strain evidence="10">KCTC 52274</strain>
    </source>
</reference>
<feature type="chain" id="PRO_5046873592" description="histidine kinase" evidence="7">
    <location>
        <begin position="21"/>
        <end position="658"/>
    </location>
</feature>
<dbReference type="EMBL" id="JBHULE010000019">
    <property type="protein sequence ID" value="MFD2562722.1"/>
    <property type="molecule type" value="Genomic_DNA"/>
</dbReference>
<feature type="coiled-coil region" evidence="5">
    <location>
        <begin position="355"/>
        <end position="393"/>
    </location>
</feature>
<dbReference type="Gene3D" id="1.10.287.130">
    <property type="match status" value="1"/>
</dbReference>
<dbReference type="Pfam" id="PF00512">
    <property type="entry name" value="HisKA"/>
    <property type="match status" value="1"/>
</dbReference>
<dbReference type="InterPro" id="IPR005467">
    <property type="entry name" value="His_kinase_dom"/>
</dbReference>
<keyword evidence="3" id="KW-0597">Phosphoprotein</keyword>
<keyword evidence="4" id="KW-0802">TPR repeat</keyword>
<evidence type="ECO:0000313" key="10">
    <source>
        <dbReference type="Proteomes" id="UP001597319"/>
    </source>
</evidence>
<feature type="domain" description="Histidine kinase" evidence="8">
    <location>
        <begin position="444"/>
        <end position="658"/>
    </location>
</feature>
<evidence type="ECO:0000313" key="9">
    <source>
        <dbReference type="EMBL" id="MFD2562722.1"/>
    </source>
</evidence>
<dbReference type="InterPro" id="IPR003661">
    <property type="entry name" value="HisK_dim/P_dom"/>
</dbReference>
<accession>A0ABW5LCW2</accession>
<dbReference type="InterPro" id="IPR036097">
    <property type="entry name" value="HisK_dim/P_sf"/>
</dbReference>
<comment type="catalytic activity">
    <reaction evidence="1">
        <text>ATP + protein L-histidine = ADP + protein N-phospho-L-histidine.</text>
        <dbReference type="EC" id="2.7.13.3"/>
    </reaction>
</comment>
<dbReference type="Gene3D" id="1.25.40.10">
    <property type="entry name" value="Tetratricopeptide repeat domain"/>
    <property type="match status" value="2"/>
</dbReference>
<dbReference type="InterPro" id="IPR003594">
    <property type="entry name" value="HATPase_dom"/>
</dbReference>
<dbReference type="PANTHER" id="PTHR43547:SF2">
    <property type="entry name" value="HYBRID SIGNAL TRANSDUCTION HISTIDINE KINASE C"/>
    <property type="match status" value="1"/>
</dbReference>
<feature type="repeat" description="TPR" evidence="4">
    <location>
        <begin position="200"/>
        <end position="233"/>
    </location>
</feature>